<name>A0ACC2XTW8_9TREE</name>
<comment type="caution">
    <text evidence="1">The sequence shown here is derived from an EMBL/GenBank/DDBJ whole genome shotgun (WGS) entry which is preliminary data.</text>
</comment>
<reference evidence="1" key="1">
    <citation type="submission" date="2023-04" db="EMBL/GenBank/DDBJ databases">
        <title>Draft Genome sequencing of Naganishia species isolated from polar environments using Oxford Nanopore Technology.</title>
        <authorList>
            <person name="Leo P."/>
            <person name="Venkateswaran K."/>
        </authorList>
    </citation>
    <scope>NUCLEOTIDE SEQUENCE</scope>
    <source>
        <strain evidence="1">DBVPG 5303</strain>
    </source>
</reference>
<evidence type="ECO:0000313" key="1">
    <source>
        <dbReference type="EMBL" id="KAJ9126687.1"/>
    </source>
</evidence>
<keyword evidence="2" id="KW-1185">Reference proteome</keyword>
<organism evidence="1 2">
    <name type="scientific">Naganishia onofrii</name>
    <dbReference type="NCBI Taxonomy" id="1851511"/>
    <lineage>
        <taxon>Eukaryota</taxon>
        <taxon>Fungi</taxon>
        <taxon>Dikarya</taxon>
        <taxon>Basidiomycota</taxon>
        <taxon>Agaricomycotina</taxon>
        <taxon>Tremellomycetes</taxon>
        <taxon>Filobasidiales</taxon>
        <taxon>Filobasidiaceae</taxon>
        <taxon>Naganishia</taxon>
    </lineage>
</organism>
<gene>
    <name evidence="1" type="ORF">QFC24_001717</name>
</gene>
<dbReference type="Proteomes" id="UP001234202">
    <property type="component" value="Unassembled WGS sequence"/>
</dbReference>
<protein>
    <submittedName>
        <fullName evidence="1">Uncharacterized protein</fullName>
    </submittedName>
</protein>
<proteinExistence type="predicted"/>
<accession>A0ACC2XTW8</accession>
<sequence length="406" mass="43817">METTNMQIKPLSAIAEDELIDFRLSHPDTLAKQVNRHLYLLDTSYLPEDLQSAATAEVTKRSESLELDVTRYTLALKRARKATEAQKAQQVSYKAQTSALEQKCRERRDEIRVEREQLDFAKKKKQMHEECEALAKQLKSRPRKKAELDNLIGELENQIKEQEQLIASYQTESAARLEEFDQVFTALDDVVKVEKVEPGRSMADLPALEEIVAAASQPAQGSSVSDTGKRLDPKASVFTPISRPVLPGSTASAPNVSKSASGPSRARGKDKNAAPTATTGQGNRAVPASMTRTKSTTSAGGKKATPASGTRSRAAATTAAKEPARTGGRRQATNVPSQLKTSTISMEDGEISSNDGTPAASPKPVPTGGHVENAGGNKRNRQDQDGGDAVKRRRVEESKKDGATGV</sequence>
<evidence type="ECO:0000313" key="2">
    <source>
        <dbReference type="Proteomes" id="UP001234202"/>
    </source>
</evidence>
<dbReference type="EMBL" id="JASBWV010000004">
    <property type="protein sequence ID" value="KAJ9126687.1"/>
    <property type="molecule type" value="Genomic_DNA"/>
</dbReference>